<evidence type="ECO:0000313" key="2">
    <source>
        <dbReference type="Proteomes" id="UP000006620"/>
    </source>
</evidence>
<dbReference type="HOGENOM" id="CLU_3255047_0_0_9"/>
<dbReference type="PATRIC" id="fig|1036673.3.peg.1589"/>
<name>F8FQJ2_PAEMK</name>
<accession>F8FQJ2</accession>
<dbReference type="Proteomes" id="UP000006620">
    <property type="component" value="Chromosome"/>
</dbReference>
<reference evidence="1 2" key="2">
    <citation type="journal article" date="2013" name="Genome Announc.">
        <title>Genome Sequence of Growth-Improving Paenibacillus mucilaginosus Strain KNP414.</title>
        <authorList>
            <person name="Lu J.J."/>
            <person name="Wang J.F."/>
            <person name="Hu X.F."/>
        </authorList>
    </citation>
    <scope>NUCLEOTIDE SEQUENCE [LARGE SCALE GENOMIC DNA]</scope>
    <source>
        <strain evidence="1 2">KNP414</strain>
    </source>
</reference>
<dbReference type="KEGG" id="pms:KNP414_01785"/>
<evidence type="ECO:0000313" key="1">
    <source>
        <dbReference type="EMBL" id="AEI40347.1"/>
    </source>
</evidence>
<protein>
    <submittedName>
        <fullName evidence="1">Uncharacterized protein</fullName>
    </submittedName>
</protein>
<dbReference type="AlphaFoldDB" id="F8FQJ2"/>
<proteinExistence type="predicted"/>
<organism evidence="1 2">
    <name type="scientific">Paenibacillus mucilaginosus (strain KNP414)</name>
    <dbReference type="NCBI Taxonomy" id="1036673"/>
    <lineage>
        <taxon>Bacteria</taxon>
        <taxon>Bacillati</taxon>
        <taxon>Bacillota</taxon>
        <taxon>Bacilli</taxon>
        <taxon>Bacillales</taxon>
        <taxon>Paenibacillaceae</taxon>
        <taxon>Paenibacillus</taxon>
    </lineage>
</organism>
<gene>
    <name evidence="1" type="ordered locus">KNP414_01785</name>
</gene>
<reference evidence="2" key="1">
    <citation type="submission" date="2011-06" db="EMBL/GenBank/DDBJ databases">
        <title>Complete genome sequence of Paenibacillus mucilaginosus KNP414.</title>
        <authorList>
            <person name="Wang J."/>
            <person name="Hu S."/>
            <person name="Hu X."/>
            <person name="Zhang B."/>
            <person name="Dong D."/>
            <person name="Zhang S."/>
            <person name="Zhao K."/>
            <person name="Wu D."/>
        </authorList>
    </citation>
    <scope>NUCLEOTIDE SEQUENCE [LARGE SCALE GENOMIC DNA]</scope>
    <source>
        <strain evidence="2">KNP414</strain>
    </source>
</reference>
<dbReference type="EMBL" id="CP002869">
    <property type="protein sequence ID" value="AEI40347.1"/>
    <property type="molecule type" value="Genomic_DNA"/>
</dbReference>
<sequence length="42" mass="4891">MIIEQKSRYIEGFCMYGRSFFFYHEAKNNMKKEGAAVYGTSG</sequence>